<dbReference type="EMBL" id="JBHSWB010000001">
    <property type="protein sequence ID" value="MFC6660125.1"/>
    <property type="molecule type" value="Genomic_DNA"/>
</dbReference>
<keyword evidence="9" id="KW-1185">Reference proteome</keyword>
<comment type="similarity">
    <text evidence="1">Belongs to the HicA mRNA interferase family.</text>
</comment>
<dbReference type="RefSeq" id="WP_224607883.1">
    <property type="nucleotide sequence ID" value="NZ_JAIQXV010000007.1"/>
</dbReference>
<evidence type="ECO:0000313" key="8">
    <source>
        <dbReference type="EMBL" id="MFC6660125.1"/>
    </source>
</evidence>
<accession>A0ABW1ZI26</accession>
<evidence type="ECO:0000256" key="7">
    <source>
        <dbReference type="ARBA" id="ARBA00023016"/>
    </source>
</evidence>
<gene>
    <name evidence="8" type="ORF">ACFP90_06960</name>
</gene>
<dbReference type="InterPro" id="IPR038570">
    <property type="entry name" value="HicA_sf"/>
</dbReference>
<evidence type="ECO:0000256" key="1">
    <source>
        <dbReference type="ARBA" id="ARBA00006620"/>
    </source>
</evidence>
<protein>
    <submittedName>
        <fullName evidence="8">Type II toxin-antitoxin system HicA family toxin</fullName>
    </submittedName>
</protein>
<reference evidence="9" key="1">
    <citation type="journal article" date="2019" name="Int. J. Syst. Evol. Microbiol.">
        <title>The Global Catalogue of Microorganisms (GCM) 10K type strain sequencing project: providing services to taxonomists for standard genome sequencing and annotation.</title>
        <authorList>
            <consortium name="The Broad Institute Genomics Platform"/>
            <consortium name="The Broad Institute Genome Sequencing Center for Infectious Disease"/>
            <person name="Wu L."/>
            <person name="Ma J."/>
        </authorList>
    </citation>
    <scope>NUCLEOTIDE SEQUENCE [LARGE SCALE GENOMIC DNA]</scope>
    <source>
        <strain evidence="9">CCUG 63830</strain>
    </source>
</reference>
<keyword evidence="7" id="KW-0346">Stress response</keyword>
<dbReference type="Proteomes" id="UP001596317">
    <property type="component" value="Unassembled WGS sequence"/>
</dbReference>
<keyword evidence="6" id="KW-0694">RNA-binding</keyword>
<keyword evidence="2" id="KW-1277">Toxin-antitoxin system</keyword>
<evidence type="ECO:0000256" key="6">
    <source>
        <dbReference type="ARBA" id="ARBA00022884"/>
    </source>
</evidence>
<keyword evidence="5" id="KW-0378">Hydrolase</keyword>
<dbReference type="SUPFAM" id="SSF54786">
    <property type="entry name" value="YcfA/nrd intein domain"/>
    <property type="match status" value="1"/>
</dbReference>
<dbReference type="InterPro" id="IPR012933">
    <property type="entry name" value="HicA_mRNA_interferase"/>
</dbReference>
<evidence type="ECO:0000256" key="2">
    <source>
        <dbReference type="ARBA" id="ARBA00022649"/>
    </source>
</evidence>
<dbReference type="Gene3D" id="3.30.920.30">
    <property type="entry name" value="Hypothetical protein"/>
    <property type="match status" value="1"/>
</dbReference>
<keyword evidence="4" id="KW-0255">Endonuclease</keyword>
<proteinExistence type="inferred from homology"/>
<evidence type="ECO:0000256" key="3">
    <source>
        <dbReference type="ARBA" id="ARBA00022722"/>
    </source>
</evidence>
<dbReference type="Pfam" id="PF07927">
    <property type="entry name" value="HicA_toxin"/>
    <property type="match status" value="1"/>
</dbReference>
<evidence type="ECO:0000313" key="9">
    <source>
        <dbReference type="Proteomes" id="UP001596317"/>
    </source>
</evidence>
<name>A0ABW1ZI26_9DEIO</name>
<evidence type="ECO:0000256" key="4">
    <source>
        <dbReference type="ARBA" id="ARBA00022759"/>
    </source>
</evidence>
<comment type="caution">
    <text evidence="8">The sequence shown here is derived from an EMBL/GenBank/DDBJ whole genome shotgun (WGS) entry which is preliminary data.</text>
</comment>
<keyword evidence="3" id="KW-0540">Nuclease</keyword>
<evidence type="ECO:0000256" key="5">
    <source>
        <dbReference type="ARBA" id="ARBA00022801"/>
    </source>
</evidence>
<organism evidence="8 9">
    <name type="scientific">Deinococcus multiflagellatus</name>
    <dbReference type="NCBI Taxonomy" id="1656887"/>
    <lineage>
        <taxon>Bacteria</taxon>
        <taxon>Thermotogati</taxon>
        <taxon>Deinococcota</taxon>
        <taxon>Deinococci</taxon>
        <taxon>Deinococcales</taxon>
        <taxon>Deinococcaceae</taxon>
        <taxon>Deinococcus</taxon>
    </lineage>
</organism>
<sequence>MPRKIRELIRDLERAGFELKRTRGDHRQYRKGRTPITISGGLGDDAQKYQEKAVQNAIEAEQ</sequence>